<sequence length="48" mass="5137">MTLSAWISKAPACAAALSALVYFATSDGIRNHVLLLARAARVLLEHSR</sequence>
<evidence type="ECO:0000313" key="3">
    <source>
        <dbReference type="Proteomes" id="UP000315112"/>
    </source>
</evidence>
<accession>A0A562PNU9</accession>
<name>A0A562PNU9_9BURK</name>
<keyword evidence="4" id="KW-1185">Reference proteome</keyword>
<reference evidence="2 3" key="1">
    <citation type="journal article" date="2015" name="Stand. Genomic Sci.">
        <title>Genomic Encyclopedia of Bacterial and Archaeal Type Strains, Phase III: the genomes of soil and plant-associated and newly described type strains.</title>
        <authorList>
            <person name="Whitman W.B."/>
            <person name="Woyke T."/>
            <person name="Klenk H.P."/>
            <person name="Zhou Y."/>
            <person name="Lilburn T.G."/>
            <person name="Beck B.J."/>
            <person name="De Vos P."/>
            <person name="Vandamme P."/>
            <person name="Eisen J.A."/>
            <person name="Garrity G."/>
            <person name="Hugenholtz P."/>
            <person name="Kyrpides N.C."/>
        </authorList>
    </citation>
    <scope>NUCLEOTIDE SEQUENCE [LARGE SCALE GENOMIC DNA]</scope>
    <source>
        <strain evidence="2 3">CGMCC 1.10685</strain>
    </source>
</reference>
<dbReference type="Proteomes" id="UP000437862">
    <property type="component" value="Chromosome"/>
</dbReference>
<proteinExistence type="predicted"/>
<dbReference type="RefSeq" id="WP_158206774.1">
    <property type="nucleotide sequence ID" value="NZ_CP046904.1"/>
</dbReference>
<organism evidence="2 3">
    <name type="scientific">Pseudoduganella flava</name>
    <dbReference type="NCBI Taxonomy" id="871742"/>
    <lineage>
        <taxon>Bacteria</taxon>
        <taxon>Pseudomonadati</taxon>
        <taxon>Pseudomonadota</taxon>
        <taxon>Betaproteobacteria</taxon>
        <taxon>Burkholderiales</taxon>
        <taxon>Oxalobacteraceae</taxon>
        <taxon>Telluria group</taxon>
        <taxon>Pseudoduganella</taxon>
    </lineage>
</organism>
<reference evidence="1 4" key="3">
    <citation type="submission" date="2019-12" db="EMBL/GenBank/DDBJ databases">
        <title>Draft Genome Sequences of Six Type Strains of the Genus Massilia.</title>
        <authorList>
            <person name="Miess H."/>
            <person name="Frediansyah A."/>
            <person name="Goeker M."/>
            <person name="Gross H."/>
        </authorList>
    </citation>
    <scope>NUCLEOTIDE SEQUENCE [LARGE SCALE GENOMIC DNA]</scope>
    <source>
        <strain evidence="1 4">DSM 26639</strain>
    </source>
</reference>
<dbReference type="AlphaFoldDB" id="A0A562PNU9"/>
<gene>
    <name evidence="1" type="ORF">GO485_17450</name>
    <name evidence="2" type="ORF">IP92_03559</name>
</gene>
<dbReference type="EMBL" id="VLKW01000006">
    <property type="protein sequence ID" value="TWI46125.1"/>
    <property type="molecule type" value="Genomic_DNA"/>
</dbReference>
<reference evidence="2" key="2">
    <citation type="submission" date="2019-07" db="EMBL/GenBank/DDBJ databases">
        <authorList>
            <person name="Whitman W."/>
            <person name="Huntemann M."/>
            <person name="Clum A."/>
            <person name="Pillay M."/>
            <person name="Palaniappan K."/>
            <person name="Varghese N."/>
            <person name="Mikhailova N."/>
            <person name="Stamatis D."/>
            <person name="Reddy T."/>
            <person name="Daum C."/>
            <person name="Shapiro N."/>
            <person name="Ivanova N."/>
            <person name="Kyrpides N."/>
            <person name="Woyke T."/>
        </authorList>
    </citation>
    <scope>NUCLEOTIDE SEQUENCE</scope>
    <source>
        <strain evidence="2">CGMCC 1.10685</strain>
    </source>
</reference>
<dbReference type="EMBL" id="CP046904">
    <property type="protein sequence ID" value="QGZ40672.1"/>
    <property type="molecule type" value="Genomic_DNA"/>
</dbReference>
<protein>
    <submittedName>
        <fullName evidence="2">Uncharacterized protein</fullName>
    </submittedName>
</protein>
<evidence type="ECO:0000313" key="2">
    <source>
        <dbReference type="EMBL" id="TWI46125.1"/>
    </source>
</evidence>
<dbReference type="Proteomes" id="UP000315112">
    <property type="component" value="Unassembled WGS sequence"/>
</dbReference>
<evidence type="ECO:0000313" key="1">
    <source>
        <dbReference type="EMBL" id="QGZ40672.1"/>
    </source>
</evidence>
<evidence type="ECO:0000313" key="4">
    <source>
        <dbReference type="Proteomes" id="UP000437862"/>
    </source>
</evidence>